<keyword evidence="9" id="KW-1185">Reference proteome</keyword>
<dbReference type="AlphaFoldDB" id="A0A840QG44"/>
<dbReference type="EMBL" id="JACHIW010000002">
    <property type="protein sequence ID" value="MBB5158920.1"/>
    <property type="molecule type" value="Genomic_DNA"/>
</dbReference>
<evidence type="ECO:0000256" key="5">
    <source>
        <dbReference type="ARBA" id="ARBA00023136"/>
    </source>
</evidence>
<accession>A0A840QG44</accession>
<dbReference type="InterPro" id="IPR043428">
    <property type="entry name" value="LivM-like"/>
</dbReference>
<evidence type="ECO:0000256" key="7">
    <source>
        <dbReference type="SAM" id="Phobius"/>
    </source>
</evidence>
<dbReference type="GO" id="GO:0005886">
    <property type="term" value="C:plasma membrane"/>
    <property type="evidence" value="ECO:0007669"/>
    <property type="project" value="UniProtKB-SubCell"/>
</dbReference>
<dbReference type="PANTHER" id="PTHR30482">
    <property type="entry name" value="HIGH-AFFINITY BRANCHED-CHAIN AMINO ACID TRANSPORT SYSTEM PERMEASE"/>
    <property type="match status" value="1"/>
</dbReference>
<feature type="compositionally biased region" description="Low complexity" evidence="6">
    <location>
        <begin position="347"/>
        <end position="357"/>
    </location>
</feature>
<protein>
    <submittedName>
        <fullName evidence="8">Branched-chain amino acid transport system permease protein</fullName>
    </submittedName>
</protein>
<evidence type="ECO:0000256" key="2">
    <source>
        <dbReference type="ARBA" id="ARBA00022475"/>
    </source>
</evidence>
<feature type="transmembrane region" description="Helical" evidence="7">
    <location>
        <begin position="38"/>
        <end position="55"/>
    </location>
</feature>
<feature type="transmembrane region" description="Helical" evidence="7">
    <location>
        <begin position="306"/>
        <end position="327"/>
    </location>
</feature>
<evidence type="ECO:0000313" key="9">
    <source>
        <dbReference type="Proteomes" id="UP000584374"/>
    </source>
</evidence>
<keyword evidence="2" id="KW-1003">Cell membrane</keyword>
<evidence type="ECO:0000256" key="3">
    <source>
        <dbReference type="ARBA" id="ARBA00022692"/>
    </source>
</evidence>
<feature type="transmembrane region" description="Helical" evidence="7">
    <location>
        <begin position="242"/>
        <end position="260"/>
    </location>
</feature>
<keyword evidence="4 7" id="KW-1133">Transmembrane helix</keyword>
<dbReference type="RefSeq" id="WP_184731002.1">
    <property type="nucleotide sequence ID" value="NZ_JACHIW010000002.1"/>
</dbReference>
<dbReference type="InterPro" id="IPR001851">
    <property type="entry name" value="ABC_transp_permease"/>
</dbReference>
<reference evidence="8 9" key="1">
    <citation type="submission" date="2020-08" db="EMBL/GenBank/DDBJ databases">
        <title>Sequencing the genomes of 1000 actinobacteria strains.</title>
        <authorList>
            <person name="Klenk H.-P."/>
        </authorList>
    </citation>
    <scope>NUCLEOTIDE SEQUENCE [LARGE SCALE GENOMIC DNA]</scope>
    <source>
        <strain evidence="8 9">DSM 45584</strain>
    </source>
</reference>
<dbReference type="GO" id="GO:0015658">
    <property type="term" value="F:branched-chain amino acid transmembrane transporter activity"/>
    <property type="evidence" value="ECO:0007669"/>
    <property type="project" value="InterPro"/>
</dbReference>
<feature type="transmembrane region" description="Helical" evidence="7">
    <location>
        <begin position="267"/>
        <end position="286"/>
    </location>
</feature>
<gene>
    <name evidence="8" type="ORF">BJ970_006519</name>
</gene>
<name>A0A840QG44_9PSEU</name>
<feature type="transmembrane region" description="Helical" evidence="7">
    <location>
        <begin position="115"/>
        <end position="132"/>
    </location>
</feature>
<sequence length="364" mass="37061">MTRIRMPRGEFATAGVIIAILAAGSVWAQFGPADLVGQGVLVLLAAIGAYGLNLITGYAGQASMGNAGFMAIGGMTAWYLGSTIGNFLVAVLAGVLAGFVCGGIVGAIALRWRGFYLVLATLAVQSIVVFGIEQLQLGENSQYLSGFPFAPPSMFGTVLLDDGTWFVVVAVVVAIVVLLIAGLVRGPLGRAWMAVRENEAAASVAGVDVVRVKVLAFAVGSGIISLGGALSGFHAGAISYESYPLTVAVSYVAMIIVGGLGSMAGPFLGACAITLIPYGVAALAATDAGNWIVALNGAGGLPYVQIIAYSIVVLLFLAFEPRGLAALGPRLARLVRRDTGDTPPEPADAAQPAAAGRPVEEPVR</sequence>
<keyword evidence="5 7" id="KW-0472">Membrane</keyword>
<dbReference type="Proteomes" id="UP000584374">
    <property type="component" value="Unassembled WGS sequence"/>
</dbReference>
<dbReference type="Pfam" id="PF02653">
    <property type="entry name" value="BPD_transp_2"/>
    <property type="match status" value="1"/>
</dbReference>
<comment type="caution">
    <text evidence="8">The sequence shown here is derived from an EMBL/GenBank/DDBJ whole genome shotgun (WGS) entry which is preliminary data.</text>
</comment>
<feature type="transmembrane region" description="Helical" evidence="7">
    <location>
        <begin position="62"/>
        <end position="81"/>
    </location>
</feature>
<evidence type="ECO:0000256" key="4">
    <source>
        <dbReference type="ARBA" id="ARBA00022989"/>
    </source>
</evidence>
<evidence type="ECO:0000313" key="8">
    <source>
        <dbReference type="EMBL" id="MBB5158920.1"/>
    </source>
</evidence>
<evidence type="ECO:0000256" key="6">
    <source>
        <dbReference type="SAM" id="MobiDB-lite"/>
    </source>
</evidence>
<dbReference type="PANTHER" id="PTHR30482:SF5">
    <property type="entry name" value="ABC TRANSPORTER PERMEASE PROTEIN"/>
    <property type="match status" value="1"/>
</dbReference>
<feature type="transmembrane region" description="Helical" evidence="7">
    <location>
        <begin position="163"/>
        <end position="184"/>
    </location>
</feature>
<feature type="region of interest" description="Disordered" evidence="6">
    <location>
        <begin position="337"/>
        <end position="364"/>
    </location>
</feature>
<dbReference type="CDD" id="cd06581">
    <property type="entry name" value="TM_PBP1_LivM_like"/>
    <property type="match status" value="1"/>
</dbReference>
<keyword evidence="3 7" id="KW-0812">Transmembrane</keyword>
<feature type="transmembrane region" description="Helical" evidence="7">
    <location>
        <begin position="214"/>
        <end position="236"/>
    </location>
</feature>
<evidence type="ECO:0000256" key="1">
    <source>
        <dbReference type="ARBA" id="ARBA00004651"/>
    </source>
</evidence>
<feature type="transmembrane region" description="Helical" evidence="7">
    <location>
        <begin position="87"/>
        <end position="108"/>
    </location>
</feature>
<comment type="subcellular location">
    <subcellularLocation>
        <location evidence="1">Cell membrane</location>
        <topology evidence="1">Multi-pass membrane protein</topology>
    </subcellularLocation>
</comment>
<organism evidence="8 9">
    <name type="scientific">Saccharopolyspora phatthalungensis</name>
    <dbReference type="NCBI Taxonomy" id="664693"/>
    <lineage>
        <taxon>Bacteria</taxon>
        <taxon>Bacillati</taxon>
        <taxon>Actinomycetota</taxon>
        <taxon>Actinomycetes</taxon>
        <taxon>Pseudonocardiales</taxon>
        <taxon>Pseudonocardiaceae</taxon>
        <taxon>Saccharopolyspora</taxon>
    </lineage>
</organism>
<proteinExistence type="predicted"/>